<protein>
    <submittedName>
        <fullName evidence="1">BspA family leucine-rich repeat surface protein</fullName>
    </submittedName>
</protein>
<evidence type="ECO:0000313" key="1">
    <source>
        <dbReference type="EMBL" id="THG38218.1"/>
    </source>
</evidence>
<reference evidence="1 2" key="1">
    <citation type="submission" date="2019-04" db="EMBL/GenBank/DDBJ databases">
        <title>Microbes associate with the intestines of laboratory mice.</title>
        <authorList>
            <person name="Navarre W."/>
            <person name="Wong E."/>
            <person name="Huang K.C."/>
            <person name="Tropini C."/>
            <person name="Ng K."/>
            <person name="Yu B."/>
        </authorList>
    </citation>
    <scope>NUCLEOTIDE SEQUENCE [LARGE SCALE GENOMIC DNA]</scope>
    <source>
        <strain evidence="1 2">NM80_B27</strain>
    </source>
</reference>
<proteinExistence type="predicted"/>
<dbReference type="Gene3D" id="3.80.10.10">
    <property type="entry name" value="Ribonuclease Inhibitor"/>
    <property type="match status" value="1"/>
</dbReference>
<dbReference type="AlphaFoldDB" id="A0A4S4G5T3"/>
<dbReference type="InterPro" id="IPR032675">
    <property type="entry name" value="LRR_dom_sf"/>
</dbReference>
<dbReference type="EMBL" id="SSTJ01000002">
    <property type="protein sequence ID" value="THG38218.1"/>
    <property type="molecule type" value="Genomic_DNA"/>
</dbReference>
<dbReference type="RefSeq" id="WP_136432900.1">
    <property type="nucleotide sequence ID" value="NZ_SSTJ01000002.1"/>
</dbReference>
<dbReference type="InterPro" id="IPR005046">
    <property type="entry name" value="DUF285"/>
</dbReference>
<dbReference type="Proteomes" id="UP000308978">
    <property type="component" value="Unassembled WGS sequence"/>
</dbReference>
<sequence length="166" mass="17384">MSSASVTDFTECFRGCSALTDLKGPETWTVTSVCTTANSMFNGCTKLEKLKLGIWNMTGVGTATYMFQGMSAVTEIDMNGLTWGSATTNINSMFNGNGKLVMIYEKVGTALAGAISPTSVFYNCYNLKGGSGSALNNSTSVNNSYIGGAYARVDGVGGLPGYFTAK</sequence>
<organism evidence="1 2">
    <name type="scientific">Adlercreutzia caecimuris</name>
    <dbReference type="NCBI Taxonomy" id="671266"/>
    <lineage>
        <taxon>Bacteria</taxon>
        <taxon>Bacillati</taxon>
        <taxon>Actinomycetota</taxon>
        <taxon>Coriobacteriia</taxon>
        <taxon>Eggerthellales</taxon>
        <taxon>Eggerthellaceae</taxon>
        <taxon>Adlercreutzia</taxon>
    </lineage>
</organism>
<dbReference type="Pfam" id="PF03382">
    <property type="entry name" value="DUF285"/>
    <property type="match status" value="1"/>
</dbReference>
<comment type="caution">
    <text evidence="1">The sequence shown here is derived from an EMBL/GenBank/DDBJ whole genome shotgun (WGS) entry which is preliminary data.</text>
</comment>
<accession>A0A4S4G5T3</accession>
<gene>
    <name evidence="1" type="ORF">E5986_01980</name>
</gene>
<evidence type="ECO:0000313" key="2">
    <source>
        <dbReference type="Proteomes" id="UP000308978"/>
    </source>
</evidence>
<name>A0A4S4G5T3_9ACTN</name>